<dbReference type="STRING" id="515635.Dtur_1775"/>
<dbReference type="EMBL" id="CP001251">
    <property type="protein sequence ID" value="ACK43047.1"/>
    <property type="molecule type" value="Genomic_DNA"/>
</dbReference>
<dbReference type="InterPro" id="IPR050223">
    <property type="entry name" value="D-isomer_2-hydroxyacid_DH"/>
</dbReference>
<dbReference type="CDD" id="cd12172">
    <property type="entry name" value="PGDH_like_2"/>
    <property type="match status" value="1"/>
</dbReference>
<dbReference type="InterPro" id="IPR036291">
    <property type="entry name" value="NAD(P)-bd_dom_sf"/>
</dbReference>
<dbReference type="InParanoid" id="B8E0M7"/>
<dbReference type="InterPro" id="IPR006140">
    <property type="entry name" value="D-isomer_DH_NAD-bd"/>
</dbReference>
<organism evidence="7 8">
    <name type="scientific">Dictyoglomus turgidum (strain DSM 6724 / Z-1310)</name>
    <dbReference type="NCBI Taxonomy" id="515635"/>
    <lineage>
        <taxon>Bacteria</taxon>
        <taxon>Pseudomonadati</taxon>
        <taxon>Dictyoglomota</taxon>
        <taxon>Dictyoglomia</taxon>
        <taxon>Dictyoglomales</taxon>
        <taxon>Dictyoglomaceae</taxon>
        <taxon>Dictyoglomus</taxon>
    </lineage>
</organism>
<feature type="domain" description="D-isomer specific 2-hydroxyacid dehydrogenase catalytic" evidence="5">
    <location>
        <begin position="13"/>
        <end position="317"/>
    </location>
</feature>
<dbReference type="PROSITE" id="PS00670">
    <property type="entry name" value="D_2_HYDROXYACID_DH_2"/>
    <property type="match status" value="1"/>
</dbReference>
<feature type="domain" description="D-isomer specific 2-hydroxyacid dehydrogenase NAD-binding" evidence="6">
    <location>
        <begin position="114"/>
        <end position="286"/>
    </location>
</feature>
<keyword evidence="8" id="KW-1185">Reference proteome</keyword>
<name>B8E0M7_DICTD</name>
<accession>B8E0M7</accession>
<dbReference type="GO" id="GO:0004617">
    <property type="term" value="F:phosphoglycerate dehydrogenase activity"/>
    <property type="evidence" value="ECO:0000318"/>
    <property type="project" value="GO_Central"/>
</dbReference>
<protein>
    <submittedName>
        <fullName evidence="7">D-isomer specific 2-hydroxyacid dehydrogenase NAD-binding</fullName>
    </submittedName>
</protein>
<dbReference type="PROSITE" id="PS00671">
    <property type="entry name" value="D_2_HYDROXYACID_DH_3"/>
    <property type="match status" value="1"/>
</dbReference>
<evidence type="ECO:0000313" key="8">
    <source>
        <dbReference type="Proteomes" id="UP000007719"/>
    </source>
</evidence>
<dbReference type="RefSeq" id="WP_012584122.1">
    <property type="nucleotide sequence ID" value="NC_011661.1"/>
</dbReference>
<evidence type="ECO:0000256" key="4">
    <source>
        <dbReference type="RuleBase" id="RU003719"/>
    </source>
</evidence>
<sequence>MFLFKVLITPRSFEKVKDRFEEIFRKEEIEVIINPLGRVLTEEEMKELVKDLDGLIVGIDPVTSEVLKNANKLKVISKYGVGVDNIDLEESKRRNIVVTNTPGVNSNAVAELTVGLIINVLRKINLSDKKTRGGNWNRFIGNELSEKTLGVIGTGSIGKRVVELLRGFNLRVLCFDKYPDYEWASREKIFYVTLQELLEKSDVITIHVPLTNETYHMISERELNMLKRNAVIINTSRGGIIDEEALYKFLKEGRILGAGLDVFENEPPINSPLLKLDNVVVTSHIGAHTEEAVINMARIAVENLVLALKGKEPLYRVC</sequence>
<dbReference type="SUPFAM" id="SSF51735">
    <property type="entry name" value="NAD(P)-binding Rossmann-fold domains"/>
    <property type="match status" value="1"/>
</dbReference>
<dbReference type="Pfam" id="PF02826">
    <property type="entry name" value="2-Hacid_dh_C"/>
    <property type="match status" value="1"/>
</dbReference>
<comment type="similarity">
    <text evidence="1 4">Belongs to the D-isomer specific 2-hydroxyacid dehydrogenase family.</text>
</comment>
<dbReference type="Proteomes" id="UP000007719">
    <property type="component" value="Chromosome"/>
</dbReference>
<evidence type="ECO:0000256" key="3">
    <source>
        <dbReference type="ARBA" id="ARBA00023027"/>
    </source>
</evidence>
<evidence type="ECO:0000259" key="5">
    <source>
        <dbReference type="Pfam" id="PF00389"/>
    </source>
</evidence>
<dbReference type="Gene3D" id="3.40.50.720">
    <property type="entry name" value="NAD(P)-binding Rossmann-like Domain"/>
    <property type="match status" value="2"/>
</dbReference>
<dbReference type="FunCoup" id="B8E0M7">
    <property type="interactions" value="178"/>
</dbReference>
<dbReference type="InterPro" id="IPR006139">
    <property type="entry name" value="D-isomer_2_OHA_DH_cat_dom"/>
</dbReference>
<evidence type="ECO:0000256" key="2">
    <source>
        <dbReference type="ARBA" id="ARBA00023002"/>
    </source>
</evidence>
<dbReference type="InterPro" id="IPR029752">
    <property type="entry name" value="D-isomer_DH_CS1"/>
</dbReference>
<dbReference type="SUPFAM" id="SSF52283">
    <property type="entry name" value="Formate/glycerate dehydrogenase catalytic domain-like"/>
    <property type="match status" value="1"/>
</dbReference>
<reference evidence="8" key="1">
    <citation type="journal article" date="2016" name="Front. Microbiol.">
        <title>The complete genome sequence of hyperthermophile Dictyoglomus turgidum DSM 6724 reveals a specialized carbohydrate fermentor.</title>
        <authorList>
            <person name="Brumm P.J."/>
            <person name="Gowda K."/>
            <person name="Robb F.T."/>
            <person name="Mead D.A."/>
        </authorList>
    </citation>
    <scope>NUCLEOTIDE SEQUENCE [LARGE SCALE GENOMIC DNA]</scope>
    <source>
        <strain evidence="8">DSM 6724 / Z-1310</strain>
    </source>
</reference>
<dbReference type="KEGG" id="dtu:Dtur_1775"/>
<keyword evidence="2 4" id="KW-0560">Oxidoreductase</keyword>
<evidence type="ECO:0000256" key="1">
    <source>
        <dbReference type="ARBA" id="ARBA00005854"/>
    </source>
</evidence>
<dbReference type="PROSITE" id="PS00065">
    <property type="entry name" value="D_2_HYDROXYACID_DH_1"/>
    <property type="match status" value="1"/>
</dbReference>
<dbReference type="PANTHER" id="PTHR10996">
    <property type="entry name" value="2-HYDROXYACID DEHYDROGENASE-RELATED"/>
    <property type="match status" value="1"/>
</dbReference>
<dbReference type="Pfam" id="PF00389">
    <property type="entry name" value="2-Hacid_dh"/>
    <property type="match status" value="1"/>
</dbReference>
<keyword evidence="3" id="KW-0520">NAD</keyword>
<dbReference type="InterPro" id="IPR029753">
    <property type="entry name" value="D-isomer_DH_CS"/>
</dbReference>
<dbReference type="HOGENOM" id="CLU_019796_1_3_0"/>
<evidence type="ECO:0000313" key="7">
    <source>
        <dbReference type="EMBL" id="ACK43047.1"/>
    </source>
</evidence>
<dbReference type="EnsemblBacteria" id="ACK43047">
    <property type="protein sequence ID" value="ACK43047"/>
    <property type="gene ID" value="Dtur_1775"/>
</dbReference>
<gene>
    <name evidence="7" type="ordered locus">Dtur_1775</name>
</gene>
<dbReference type="AlphaFoldDB" id="B8E0M7"/>
<dbReference type="FunFam" id="3.40.50.720:FF:000203">
    <property type="entry name" value="D-3-phosphoglycerate dehydrogenase (SerA)"/>
    <property type="match status" value="1"/>
</dbReference>
<evidence type="ECO:0000259" key="6">
    <source>
        <dbReference type="Pfam" id="PF02826"/>
    </source>
</evidence>
<dbReference type="GO" id="GO:0051287">
    <property type="term" value="F:NAD binding"/>
    <property type="evidence" value="ECO:0007669"/>
    <property type="project" value="InterPro"/>
</dbReference>
<dbReference type="eggNOG" id="COG0111">
    <property type="taxonomic scope" value="Bacteria"/>
</dbReference>
<dbReference type="GO" id="GO:0006564">
    <property type="term" value="P:L-serine biosynthetic process"/>
    <property type="evidence" value="ECO:0000318"/>
    <property type="project" value="GO_Central"/>
</dbReference>
<proteinExistence type="inferred from homology"/>
<dbReference type="PATRIC" id="fig|515635.4.peg.1827"/>
<dbReference type="PANTHER" id="PTHR10996:SF283">
    <property type="entry name" value="GLYOXYLATE_HYDROXYPYRUVATE REDUCTASE B"/>
    <property type="match status" value="1"/>
</dbReference>
<dbReference type="OrthoDB" id="9805416at2"/>